<dbReference type="InterPro" id="IPR029062">
    <property type="entry name" value="Class_I_gatase-like"/>
</dbReference>
<keyword evidence="1" id="KW-0456">Lyase</keyword>
<name>A0A379IFM8_PSEFL</name>
<dbReference type="EMBL" id="UGUS01000002">
    <property type="protein sequence ID" value="SUD31551.1"/>
    <property type="molecule type" value="Genomic_DNA"/>
</dbReference>
<dbReference type="EC" id="4.2.1.130" evidence="1"/>
<proteinExistence type="predicted"/>
<evidence type="ECO:0000313" key="2">
    <source>
        <dbReference type="Proteomes" id="UP000255125"/>
    </source>
</evidence>
<accession>A0A379IFM8</accession>
<evidence type="ECO:0000313" key="1">
    <source>
        <dbReference type="EMBL" id="SUD31551.1"/>
    </source>
</evidence>
<dbReference type="GO" id="GO:0019172">
    <property type="term" value="F:glyoxalase III activity"/>
    <property type="evidence" value="ECO:0007669"/>
    <property type="project" value="UniProtKB-EC"/>
</dbReference>
<dbReference type="SUPFAM" id="SSF52317">
    <property type="entry name" value="Class I glutamine amidotransferase-like"/>
    <property type="match status" value="1"/>
</dbReference>
<reference evidence="1 2" key="1">
    <citation type="submission" date="2018-06" db="EMBL/GenBank/DDBJ databases">
        <authorList>
            <consortium name="Pathogen Informatics"/>
            <person name="Doyle S."/>
        </authorList>
    </citation>
    <scope>NUCLEOTIDE SEQUENCE [LARGE SCALE GENOMIC DNA]</scope>
    <source>
        <strain evidence="1 2">NCTC10392</strain>
    </source>
</reference>
<dbReference type="Proteomes" id="UP000255125">
    <property type="component" value="Unassembled WGS sequence"/>
</dbReference>
<sequence length="118" mass="12621">MIVDWVSKCRGIRSHGPAALLAAGLEESKTSYVFNGYKICAFPDALDAKTPDIGYMPGHLTWKFGEQLEALGVEIINEGISGATFRDRKLLTGDSPLAGNNLGKLAADALLKELDVGE</sequence>
<dbReference type="AlphaFoldDB" id="A0A379IFM8"/>
<dbReference type="Gene3D" id="3.40.50.880">
    <property type="match status" value="1"/>
</dbReference>
<organism evidence="1 2">
    <name type="scientific">Pseudomonas fluorescens</name>
    <dbReference type="NCBI Taxonomy" id="294"/>
    <lineage>
        <taxon>Bacteria</taxon>
        <taxon>Pseudomonadati</taxon>
        <taxon>Pseudomonadota</taxon>
        <taxon>Gammaproteobacteria</taxon>
        <taxon>Pseudomonadales</taxon>
        <taxon>Pseudomonadaceae</taxon>
        <taxon>Pseudomonas</taxon>
    </lineage>
</organism>
<gene>
    <name evidence="1" type="primary">hchA_2</name>
    <name evidence="1" type="ORF">NCTC10392_03484</name>
</gene>
<protein>
    <submittedName>
        <fullName evidence="1">Chaperone protein HchA</fullName>
        <ecNumber evidence="1">4.2.1.130</ecNumber>
    </submittedName>
</protein>